<dbReference type="PANTHER" id="PTHR43639:SF1">
    <property type="entry name" value="SHORT-CHAIN DEHYDROGENASE_REDUCTASE FAMILY PROTEIN"/>
    <property type="match status" value="1"/>
</dbReference>
<gene>
    <name evidence="4" type="ORF">TM49_09380</name>
</gene>
<dbReference type="RefSeq" id="WP_045680792.1">
    <property type="nucleotide sequence ID" value="NZ_CP010803.1"/>
</dbReference>
<feature type="domain" description="Ketoreductase" evidence="3">
    <location>
        <begin position="7"/>
        <end position="172"/>
    </location>
</feature>
<sequence length="249" mass="25657">MDRFHDRTALVTGASKGIGRAIAIRLASEGAHVAVNFNEDEDGAGRVVEQIIACGGNAFPVQADVGAPGDIEAMFTVIAEKLGRLDVLVNNAGIYRSRPIEELDAAEFDRHFHTNVLGGMMAVQAAMPLLNAGSAILFISSTASTQAPALGSVYSATKGAVTSVIKSLAKELAPSGIRVNGVSPGFVRTEGVALAGMIGTEFEQQIVAATPLARAGRPEDIAAAAAFLTSYEADFITGEVLVVSGGQAM</sequence>
<evidence type="ECO:0000256" key="1">
    <source>
        <dbReference type="ARBA" id="ARBA00006484"/>
    </source>
</evidence>
<dbReference type="KEGG" id="mey:TM49_09380"/>
<evidence type="ECO:0000256" key="2">
    <source>
        <dbReference type="ARBA" id="ARBA00023002"/>
    </source>
</evidence>
<reference evidence="4 5" key="1">
    <citation type="journal article" date="2015" name="Genome Announc.">
        <title>Complete genome sequence of Martelella endophytica YC6887, which has antifungal activity associated with a halophyte.</title>
        <authorList>
            <person name="Khan A."/>
            <person name="Khan H."/>
            <person name="Chung E.J."/>
            <person name="Hossain M.T."/>
            <person name="Chung Y.R."/>
        </authorList>
    </citation>
    <scope>NUCLEOTIDE SEQUENCE [LARGE SCALE GENOMIC DNA]</scope>
    <source>
        <strain evidence="4">YC6887</strain>
    </source>
</reference>
<proteinExistence type="inferred from homology"/>
<dbReference type="InterPro" id="IPR020904">
    <property type="entry name" value="Sc_DH/Rdtase_CS"/>
</dbReference>
<name>A0A0D5LNX2_MAREN</name>
<accession>A0A0D5LNX2</accession>
<evidence type="ECO:0000313" key="5">
    <source>
        <dbReference type="Proteomes" id="UP000032611"/>
    </source>
</evidence>
<dbReference type="HOGENOM" id="CLU_010194_1_3_5"/>
<dbReference type="AlphaFoldDB" id="A0A0D5LNX2"/>
<dbReference type="PRINTS" id="PR00080">
    <property type="entry name" value="SDRFAMILY"/>
</dbReference>
<dbReference type="CDD" id="cd05233">
    <property type="entry name" value="SDR_c"/>
    <property type="match status" value="1"/>
</dbReference>
<dbReference type="Gene3D" id="3.40.50.720">
    <property type="entry name" value="NAD(P)-binding Rossmann-like Domain"/>
    <property type="match status" value="1"/>
</dbReference>
<dbReference type="FunFam" id="3.40.50.720:FF:000084">
    <property type="entry name" value="Short-chain dehydrogenase reductase"/>
    <property type="match status" value="1"/>
</dbReference>
<dbReference type="SUPFAM" id="SSF51735">
    <property type="entry name" value="NAD(P)-binding Rossmann-fold domains"/>
    <property type="match status" value="1"/>
</dbReference>
<organism evidence="4 5">
    <name type="scientific">Martelella endophytica</name>
    <dbReference type="NCBI Taxonomy" id="1486262"/>
    <lineage>
        <taxon>Bacteria</taxon>
        <taxon>Pseudomonadati</taxon>
        <taxon>Pseudomonadota</taxon>
        <taxon>Alphaproteobacteria</taxon>
        <taxon>Hyphomicrobiales</taxon>
        <taxon>Aurantimonadaceae</taxon>
        <taxon>Martelella</taxon>
    </lineage>
</organism>
<keyword evidence="2" id="KW-0560">Oxidoreductase</keyword>
<dbReference type="InterPro" id="IPR036291">
    <property type="entry name" value="NAD(P)-bd_dom_sf"/>
</dbReference>
<dbReference type="InterPro" id="IPR057326">
    <property type="entry name" value="KR_dom"/>
</dbReference>
<dbReference type="PANTHER" id="PTHR43639">
    <property type="entry name" value="OXIDOREDUCTASE, SHORT-CHAIN DEHYDROGENASE/REDUCTASE FAMILY (AFU_ORTHOLOGUE AFUA_5G02870)"/>
    <property type="match status" value="1"/>
</dbReference>
<dbReference type="PRINTS" id="PR00081">
    <property type="entry name" value="GDHRDH"/>
</dbReference>
<dbReference type="STRING" id="1486262.TM49_09380"/>
<dbReference type="PATRIC" id="fig|1486262.3.peg.1940"/>
<dbReference type="GO" id="GO:0016491">
    <property type="term" value="F:oxidoreductase activity"/>
    <property type="evidence" value="ECO:0007669"/>
    <property type="project" value="UniProtKB-KW"/>
</dbReference>
<evidence type="ECO:0000313" key="4">
    <source>
        <dbReference type="EMBL" id="AJY45846.1"/>
    </source>
</evidence>
<evidence type="ECO:0000259" key="3">
    <source>
        <dbReference type="SMART" id="SM00822"/>
    </source>
</evidence>
<dbReference type="OrthoDB" id="9803333at2"/>
<dbReference type="NCBIfam" id="NF005559">
    <property type="entry name" value="PRK07231.1"/>
    <property type="match status" value="1"/>
</dbReference>
<dbReference type="SMART" id="SM00822">
    <property type="entry name" value="PKS_KR"/>
    <property type="match status" value="1"/>
</dbReference>
<dbReference type="Proteomes" id="UP000032611">
    <property type="component" value="Chromosome"/>
</dbReference>
<dbReference type="Pfam" id="PF13561">
    <property type="entry name" value="adh_short_C2"/>
    <property type="match status" value="1"/>
</dbReference>
<protein>
    <recommendedName>
        <fullName evidence="3">Ketoreductase domain-containing protein</fullName>
    </recommendedName>
</protein>
<dbReference type="InterPro" id="IPR002347">
    <property type="entry name" value="SDR_fam"/>
</dbReference>
<dbReference type="EMBL" id="CP010803">
    <property type="protein sequence ID" value="AJY45846.1"/>
    <property type="molecule type" value="Genomic_DNA"/>
</dbReference>
<comment type="similarity">
    <text evidence="1">Belongs to the short-chain dehydrogenases/reductases (SDR) family.</text>
</comment>
<keyword evidence="5" id="KW-1185">Reference proteome</keyword>
<dbReference type="PROSITE" id="PS00061">
    <property type="entry name" value="ADH_SHORT"/>
    <property type="match status" value="1"/>
</dbReference>